<comment type="caution">
    <text evidence="1">The sequence shown here is derived from an EMBL/GenBank/DDBJ whole genome shotgun (WGS) entry which is preliminary data.</text>
</comment>
<name>A0ACC2VYL0_9TREE</name>
<dbReference type="EMBL" id="JASBWR010000046">
    <property type="protein sequence ID" value="KAJ9103472.1"/>
    <property type="molecule type" value="Genomic_DNA"/>
</dbReference>
<accession>A0ACC2VYL0</accession>
<evidence type="ECO:0000313" key="1">
    <source>
        <dbReference type="EMBL" id="KAJ9103472.1"/>
    </source>
</evidence>
<gene>
    <name evidence="1" type="ORF">QFC19_004423</name>
</gene>
<sequence length="428" mass="47969">MPINFFKGHPSADILPRKELADAYSKILLETDFLGYENDPKNRGPLQYGTDSGNYEVRKTISDWNNREFNTDLSCPQNMNLTSGASYGAANILTSATSVEITQSAFIVTPTYFLINSSFVDAGFGGRIVPIRETQNEEFDIDIKTLENHLAQADPVPENEEINIIKDAAGRPDRKLYRHVIYMVPTFSNPGGISYTTKTRMAVLELARKYDMLIITDDVYELLDYTEASERIPRMVYLDIKTRPKAKTFGNTVSNATFSKILAPGIRFGWQETATSKLAEQLAITGANKSGGTPGQLSSFVVKSLIDNGTLDTIIKKFIEIYKERAKRLLEVIPKYLPSTTIVSGGDGGYFFWLSIPGEIDLEKVLDKMKERGVIIPAGHNFEVCSSEPPFWKNSVRLSISSLSPEKIEEGIRIWGDELRTLYPHLYQ</sequence>
<organism evidence="1 2">
    <name type="scientific">Naganishia cerealis</name>
    <dbReference type="NCBI Taxonomy" id="610337"/>
    <lineage>
        <taxon>Eukaryota</taxon>
        <taxon>Fungi</taxon>
        <taxon>Dikarya</taxon>
        <taxon>Basidiomycota</taxon>
        <taxon>Agaricomycotina</taxon>
        <taxon>Tremellomycetes</taxon>
        <taxon>Filobasidiales</taxon>
        <taxon>Filobasidiaceae</taxon>
        <taxon>Naganishia</taxon>
    </lineage>
</organism>
<evidence type="ECO:0000313" key="2">
    <source>
        <dbReference type="Proteomes" id="UP001241377"/>
    </source>
</evidence>
<reference evidence="1" key="1">
    <citation type="submission" date="2023-04" db="EMBL/GenBank/DDBJ databases">
        <title>Draft Genome sequencing of Naganishia species isolated from polar environments using Oxford Nanopore Technology.</title>
        <authorList>
            <person name="Leo P."/>
            <person name="Venkateswaran K."/>
        </authorList>
    </citation>
    <scope>NUCLEOTIDE SEQUENCE</scope>
    <source>
        <strain evidence="1">MNA-CCFEE 5261</strain>
    </source>
</reference>
<proteinExistence type="predicted"/>
<keyword evidence="2" id="KW-1185">Reference proteome</keyword>
<protein>
    <submittedName>
        <fullName evidence="1">Uncharacterized protein</fullName>
    </submittedName>
</protein>
<dbReference type="Proteomes" id="UP001241377">
    <property type="component" value="Unassembled WGS sequence"/>
</dbReference>